<accession>A0A5C5YS88</accession>
<evidence type="ECO:0000313" key="2">
    <source>
        <dbReference type="EMBL" id="TWT77610.1"/>
    </source>
</evidence>
<dbReference type="HAMAP" id="MF_02243">
    <property type="entry name" value="UxaE"/>
    <property type="match status" value="1"/>
</dbReference>
<sequence length="436" mass="47966">MIENKIRKSTVTSSVPAPSELGLAPSFGFGDRIGLATPGHIAAVRNSGTQIAPIFAQQSIREMTRTSRDPRGVMGDAMNALGGAKWESSHGADADHLKTPDDVNRTAEAGFTFFTIDPSDHVDQKADDYSEAQLRELFEQVRDSAEWFDDYRGKSVKLSTGAEINFDEVTLLRAAVKYGVAIREAITLANHIRHVQTEAGRDFEIELSVDETDQPTTLAEHYIIAEQCLKAGMKLVSLAPRFIGELEKGVDYIGDVAALEASLHDHAAIAEELGPYKLSLHSGSDKISMYPALARATRGRFHVKTAGTSYLEALRVAAVCEPELFREICDYSRQRYNTDRATYHVHAELETVPAPADLSSDQQLQDVYLERWETVRDGLGFTEAGRQILHCAFGSVLTHDRLGPALRSCLTSHPDAYSDILAEHFGRHLSALQQGL</sequence>
<dbReference type="GO" id="GO:0046872">
    <property type="term" value="F:metal ion binding"/>
    <property type="evidence" value="ECO:0007669"/>
    <property type="project" value="UniProtKB-UniRule"/>
</dbReference>
<keyword evidence="3" id="KW-1185">Reference proteome</keyword>
<dbReference type="EMBL" id="SJPO01000003">
    <property type="protein sequence ID" value="TWT77610.1"/>
    <property type="molecule type" value="Genomic_DNA"/>
</dbReference>
<dbReference type="Pfam" id="PF16257">
    <property type="entry name" value="UxaE"/>
    <property type="match status" value="1"/>
</dbReference>
<feature type="binding site" evidence="1">
    <location>
        <position position="96"/>
    </location>
    <ligand>
        <name>a divalent metal cation</name>
        <dbReference type="ChEBI" id="CHEBI:60240"/>
    </ligand>
</feature>
<organism evidence="2 3">
    <name type="scientific">Posidoniimonas polymericola</name>
    <dbReference type="NCBI Taxonomy" id="2528002"/>
    <lineage>
        <taxon>Bacteria</taxon>
        <taxon>Pseudomonadati</taxon>
        <taxon>Planctomycetota</taxon>
        <taxon>Planctomycetia</taxon>
        <taxon>Pirellulales</taxon>
        <taxon>Lacipirellulaceae</taxon>
        <taxon>Posidoniimonas</taxon>
    </lineage>
</organism>
<reference evidence="2 3" key="1">
    <citation type="submission" date="2019-02" db="EMBL/GenBank/DDBJ databases">
        <title>Deep-cultivation of Planctomycetes and their phenomic and genomic characterization uncovers novel biology.</title>
        <authorList>
            <person name="Wiegand S."/>
            <person name="Jogler M."/>
            <person name="Boedeker C."/>
            <person name="Pinto D."/>
            <person name="Vollmers J."/>
            <person name="Rivas-Marin E."/>
            <person name="Kohn T."/>
            <person name="Peeters S.H."/>
            <person name="Heuer A."/>
            <person name="Rast P."/>
            <person name="Oberbeckmann S."/>
            <person name="Bunk B."/>
            <person name="Jeske O."/>
            <person name="Meyerdierks A."/>
            <person name="Storesund J.E."/>
            <person name="Kallscheuer N."/>
            <person name="Luecker S."/>
            <person name="Lage O.M."/>
            <person name="Pohl T."/>
            <person name="Merkel B.J."/>
            <person name="Hornburger P."/>
            <person name="Mueller R.-W."/>
            <person name="Bruemmer F."/>
            <person name="Labrenz M."/>
            <person name="Spormann A.M."/>
            <person name="Op Den Camp H."/>
            <person name="Overmann J."/>
            <person name="Amann R."/>
            <person name="Jetten M.S.M."/>
            <person name="Mascher T."/>
            <person name="Medema M.H."/>
            <person name="Devos D.P."/>
            <person name="Kaster A.-K."/>
            <person name="Ovreas L."/>
            <person name="Rohde M."/>
            <person name="Galperin M.Y."/>
            <person name="Jogler C."/>
        </authorList>
    </citation>
    <scope>NUCLEOTIDE SEQUENCE [LARGE SCALE GENOMIC DNA]</scope>
    <source>
        <strain evidence="2 3">Pla123a</strain>
    </source>
</reference>
<comment type="function">
    <text evidence="1">Catalyzes the epimerization of D-tagaturonate (D-TagA) to D-fructuronate (D-FruA).</text>
</comment>
<dbReference type="GO" id="GO:0016856">
    <property type="term" value="F:racemase and epimerase activity, acting on hydroxy acids and derivatives"/>
    <property type="evidence" value="ECO:0007669"/>
    <property type="project" value="UniProtKB-UniRule"/>
</dbReference>
<feature type="binding site" evidence="1">
    <location>
        <position position="281"/>
    </location>
    <ligand>
        <name>a divalent metal cation</name>
        <dbReference type="ChEBI" id="CHEBI:60240"/>
    </ligand>
</feature>
<evidence type="ECO:0000313" key="3">
    <source>
        <dbReference type="Proteomes" id="UP000318478"/>
    </source>
</evidence>
<dbReference type="Proteomes" id="UP000318478">
    <property type="component" value="Unassembled WGS sequence"/>
</dbReference>
<name>A0A5C5YS88_9BACT</name>
<keyword evidence="1" id="KW-0479">Metal-binding</keyword>
<comment type="caution">
    <text evidence="2">The sequence shown here is derived from an EMBL/GenBank/DDBJ whole genome shotgun (WGS) entry which is preliminary data.</text>
</comment>
<feature type="active site" description="Proton acceptor" evidence="1">
    <location>
        <position position="95"/>
    </location>
</feature>
<gene>
    <name evidence="1" type="primary">uxaE</name>
    <name evidence="2" type="ORF">Pla123a_14060</name>
</gene>
<dbReference type="AlphaFoldDB" id="A0A5C5YS88"/>
<dbReference type="EC" id="5.1.2.7" evidence="1"/>
<comment type="similarity">
    <text evidence="1">Belongs to the UxaE family.</text>
</comment>
<keyword evidence="1" id="KW-0413">Isomerase</keyword>
<feature type="binding site" evidence="1">
    <location>
        <position position="248"/>
    </location>
    <ligand>
        <name>a divalent metal cation</name>
        <dbReference type="ChEBI" id="CHEBI:60240"/>
    </ligand>
</feature>
<protein>
    <recommendedName>
        <fullName evidence="1">Tagaturonate/fructuronate epimerase</fullName>
        <shortName evidence="1">D-TagA/D-FruA epimerase</shortName>
        <ecNumber evidence="1">5.1.2.7</ecNumber>
    </recommendedName>
</protein>
<dbReference type="RefSeq" id="WP_146585276.1">
    <property type="nucleotide sequence ID" value="NZ_SJPO01000003.1"/>
</dbReference>
<comment type="cofactor">
    <cofactor evidence="1">
        <name>a divalent metal cation</name>
        <dbReference type="ChEBI" id="CHEBI:60240"/>
    </cofactor>
</comment>
<comment type="catalytic activity">
    <reaction evidence="1">
        <text>keto-D-tagaturonate = keto-D-fructuronate</text>
        <dbReference type="Rhea" id="RHEA:51656"/>
        <dbReference type="ChEBI" id="CHEBI:17886"/>
        <dbReference type="ChEBI" id="CHEBI:59881"/>
        <dbReference type="EC" id="5.1.2.7"/>
    </reaction>
</comment>
<dbReference type="OrthoDB" id="9797992at2"/>
<proteinExistence type="inferred from homology"/>
<evidence type="ECO:0000256" key="1">
    <source>
        <dbReference type="HAMAP-Rule" id="MF_02243"/>
    </source>
</evidence>
<dbReference type="InterPro" id="IPR032586">
    <property type="entry name" value="UxaE"/>
</dbReference>
<feature type="active site" description="Proton donor" evidence="1">
    <location>
        <position position="206"/>
    </location>
</feature>